<feature type="domain" description="Carbohydrate kinase FGGY N-terminal" evidence="5">
    <location>
        <begin position="5"/>
        <end position="249"/>
    </location>
</feature>
<organism evidence="7 8">
    <name type="scientific">Labrys monachus</name>
    <dbReference type="NCBI Taxonomy" id="217067"/>
    <lineage>
        <taxon>Bacteria</taxon>
        <taxon>Pseudomonadati</taxon>
        <taxon>Pseudomonadota</taxon>
        <taxon>Alphaproteobacteria</taxon>
        <taxon>Hyphomicrobiales</taxon>
        <taxon>Xanthobacteraceae</taxon>
        <taxon>Labrys</taxon>
    </lineage>
</organism>
<dbReference type="InterPro" id="IPR000577">
    <property type="entry name" value="Carb_kinase_FGGY"/>
</dbReference>
<dbReference type="InterPro" id="IPR018483">
    <property type="entry name" value="Carb_kinase_FGGY_CS"/>
</dbReference>
<dbReference type="EMBL" id="JAUSVK010000001">
    <property type="protein sequence ID" value="MDQ0393337.1"/>
    <property type="molecule type" value="Genomic_DNA"/>
</dbReference>
<protein>
    <submittedName>
        <fullName evidence="7">L-xylulokinase</fullName>
        <ecNumber evidence="7">2.7.1.53</ecNumber>
    </submittedName>
</protein>
<evidence type="ECO:0000256" key="4">
    <source>
        <dbReference type="RuleBase" id="RU003733"/>
    </source>
</evidence>
<dbReference type="InterPro" id="IPR050406">
    <property type="entry name" value="FGGY_Carb_Kinase"/>
</dbReference>
<evidence type="ECO:0000313" key="8">
    <source>
        <dbReference type="Proteomes" id="UP001237448"/>
    </source>
</evidence>
<sequence>MTQFLLGIDAGNTLVKAVLFRTDGTEVASEHREGNSRHPEPGHVERDIGEMWACAADAIRGCLGKAGIDPADIAAIGCTGHGNGIYLFDGEDAPLLGIQSLDARAASLSARMLADGTGDALYPLALQKPWPAQTGTLLSWLSRNQPDLIARAAHVLFCKDVIVHFLTGRYTSDYSDASCGGILDVPARRYDEALLDALGLRECGAKLCPLAEPSDVVGRVSAQAARRTGLAEGTPVVAGLVDIIASAIGAGVARPGDASIVAGTWSINQVLTDSPLCDPSVFLSSTYRADRFMAVEASATSATNLEWFLKEFMADSLAAAGRSETLRLCSALAAEVTPALDLPLYLPYLYGSPESSAARASYFGIAGWHGRAHIIYAVMEGVAFGHRYHVEKLRAAGAAMSTAFLSGGAARSSTWPQIFADVLQIDVKTAASSESGALGAAMAAGIGVGIYDGFEDAASIAGIRADFRPDPGKAAILDERYGRFRELAKLALGKGAVQP</sequence>
<evidence type="ECO:0000259" key="6">
    <source>
        <dbReference type="Pfam" id="PF02782"/>
    </source>
</evidence>
<accession>A0ABU0FFF1</accession>
<keyword evidence="2 4" id="KW-0808">Transferase</keyword>
<evidence type="ECO:0000313" key="7">
    <source>
        <dbReference type="EMBL" id="MDQ0393337.1"/>
    </source>
</evidence>
<dbReference type="Pfam" id="PF02782">
    <property type="entry name" value="FGGY_C"/>
    <property type="match status" value="1"/>
</dbReference>
<dbReference type="PROSITE" id="PS00445">
    <property type="entry name" value="FGGY_KINASES_2"/>
    <property type="match status" value="1"/>
</dbReference>
<comment type="caution">
    <text evidence="7">The sequence shown here is derived from an EMBL/GenBank/DDBJ whole genome shotgun (WGS) entry which is preliminary data.</text>
</comment>
<dbReference type="PANTHER" id="PTHR43095">
    <property type="entry name" value="SUGAR KINASE"/>
    <property type="match status" value="1"/>
</dbReference>
<dbReference type="InterPro" id="IPR018484">
    <property type="entry name" value="FGGY_N"/>
</dbReference>
<reference evidence="7 8" key="1">
    <citation type="submission" date="2023-07" db="EMBL/GenBank/DDBJ databases">
        <title>Genomic Encyclopedia of Type Strains, Phase IV (KMG-IV): sequencing the most valuable type-strain genomes for metagenomic binning, comparative biology and taxonomic classification.</title>
        <authorList>
            <person name="Goeker M."/>
        </authorList>
    </citation>
    <scope>NUCLEOTIDE SEQUENCE [LARGE SCALE GENOMIC DNA]</scope>
    <source>
        <strain evidence="7 8">DSM 5896</strain>
    </source>
</reference>
<name>A0ABU0FFF1_9HYPH</name>
<gene>
    <name evidence="7" type="ORF">J3R73_003129</name>
</gene>
<comment type="similarity">
    <text evidence="1 4">Belongs to the FGGY kinase family.</text>
</comment>
<dbReference type="GO" id="GO:0008744">
    <property type="term" value="F:L-xylulokinase activity"/>
    <property type="evidence" value="ECO:0007669"/>
    <property type="project" value="UniProtKB-EC"/>
</dbReference>
<proteinExistence type="inferred from homology"/>
<dbReference type="InterPro" id="IPR043129">
    <property type="entry name" value="ATPase_NBD"/>
</dbReference>
<dbReference type="PANTHER" id="PTHR43095:SF3">
    <property type="entry name" value="L-XYLULOSE_3-KETO-L-GULONATE KINASE"/>
    <property type="match status" value="1"/>
</dbReference>
<feature type="domain" description="Carbohydrate kinase FGGY C-terminal" evidence="6">
    <location>
        <begin position="258"/>
        <end position="446"/>
    </location>
</feature>
<evidence type="ECO:0000259" key="5">
    <source>
        <dbReference type="Pfam" id="PF00370"/>
    </source>
</evidence>
<dbReference type="Pfam" id="PF00370">
    <property type="entry name" value="FGGY_N"/>
    <property type="match status" value="1"/>
</dbReference>
<dbReference type="Gene3D" id="3.30.420.40">
    <property type="match status" value="2"/>
</dbReference>
<keyword evidence="8" id="KW-1185">Reference proteome</keyword>
<dbReference type="EC" id="2.7.1.53" evidence="7"/>
<keyword evidence="3 4" id="KW-0418">Kinase</keyword>
<dbReference type="SUPFAM" id="SSF53067">
    <property type="entry name" value="Actin-like ATPase domain"/>
    <property type="match status" value="2"/>
</dbReference>
<dbReference type="PIRSF" id="PIRSF000538">
    <property type="entry name" value="GlpK"/>
    <property type="match status" value="1"/>
</dbReference>
<evidence type="ECO:0000256" key="1">
    <source>
        <dbReference type="ARBA" id="ARBA00009156"/>
    </source>
</evidence>
<dbReference type="InterPro" id="IPR018485">
    <property type="entry name" value="FGGY_C"/>
</dbReference>
<dbReference type="RefSeq" id="WP_307428524.1">
    <property type="nucleotide sequence ID" value="NZ_JAUSVK010000001.1"/>
</dbReference>
<evidence type="ECO:0000256" key="2">
    <source>
        <dbReference type="ARBA" id="ARBA00022679"/>
    </source>
</evidence>
<dbReference type="Proteomes" id="UP001237448">
    <property type="component" value="Unassembled WGS sequence"/>
</dbReference>
<evidence type="ECO:0000256" key="3">
    <source>
        <dbReference type="ARBA" id="ARBA00022777"/>
    </source>
</evidence>
<dbReference type="CDD" id="cd07802">
    <property type="entry name" value="ASKHA_NBD_FGGY_EcLyxK-like"/>
    <property type="match status" value="1"/>
</dbReference>